<comment type="caution">
    <text evidence="1">The sequence shown here is derived from an EMBL/GenBank/DDBJ whole genome shotgun (WGS) entry which is preliminary data.</text>
</comment>
<dbReference type="Proteomes" id="UP000325315">
    <property type="component" value="Unassembled WGS sequence"/>
</dbReference>
<evidence type="ECO:0000313" key="2">
    <source>
        <dbReference type="Proteomes" id="UP000325315"/>
    </source>
</evidence>
<evidence type="ECO:0000313" key="1">
    <source>
        <dbReference type="EMBL" id="KAA3470552.1"/>
    </source>
</evidence>
<sequence length="151" mass="16508">MWFMWEIGLTHLETLNLSFTLVTDSGLKKLSGLTALKFDWTGFKNLQSLEICGGGLTDAGVKNIKDLPSLTLLNLSQNCNLTNKSLELISGLNALVSLNVSNSNITNDGLPYLKPLKNLRSLSLESCKVTVAEIKKLQSTALPNLVSFRPE</sequence>
<keyword evidence="1" id="KW-0675">Receptor</keyword>
<dbReference type="Pfam" id="PF13516">
    <property type="entry name" value="LRR_6"/>
    <property type="match status" value="1"/>
</dbReference>
<dbReference type="AlphaFoldDB" id="A0A5B6VN32"/>
<organism evidence="1 2">
    <name type="scientific">Gossypium australe</name>
    <dbReference type="NCBI Taxonomy" id="47621"/>
    <lineage>
        <taxon>Eukaryota</taxon>
        <taxon>Viridiplantae</taxon>
        <taxon>Streptophyta</taxon>
        <taxon>Embryophyta</taxon>
        <taxon>Tracheophyta</taxon>
        <taxon>Spermatophyta</taxon>
        <taxon>Magnoliopsida</taxon>
        <taxon>eudicotyledons</taxon>
        <taxon>Gunneridae</taxon>
        <taxon>Pentapetalae</taxon>
        <taxon>rosids</taxon>
        <taxon>malvids</taxon>
        <taxon>Malvales</taxon>
        <taxon>Malvaceae</taxon>
        <taxon>Malvoideae</taxon>
        <taxon>Gossypium</taxon>
    </lineage>
</organism>
<protein>
    <submittedName>
        <fullName evidence="1">Leucine-rich repeat-containing G-protein coupled receptor 4-like</fullName>
    </submittedName>
</protein>
<dbReference type="InterPro" id="IPR032675">
    <property type="entry name" value="LRR_dom_sf"/>
</dbReference>
<dbReference type="Gene3D" id="3.80.10.10">
    <property type="entry name" value="Ribonuclease Inhibitor"/>
    <property type="match status" value="1"/>
</dbReference>
<accession>A0A5B6VN32</accession>
<dbReference type="GO" id="GO:0019005">
    <property type="term" value="C:SCF ubiquitin ligase complex"/>
    <property type="evidence" value="ECO:0007669"/>
    <property type="project" value="TreeGrafter"/>
</dbReference>
<dbReference type="EMBL" id="SMMG02000006">
    <property type="protein sequence ID" value="KAA3470552.1"/>
    <property type="molecule type" value="Genomic_DNA"/>
</dbReference>
<name>A0A5B6VN32_9ROSI</name>
<dbReference type="PANTHER" id="PTHR13318">
    <property type="entry name" value="PARTNER OF PAIRED, ISOFORM B-RELATED"/>
    <property type="match status" value="1"/>
</dbReference>
<dbReference type="InterPro" id="IPR001611">
    <property type="entry name" value="Leu-rich_rpt"/>
</dbReference>
<gene>
    <name evidence="1" type="ORF">EPI10_016250</name>
</gene>
<keyword evidence="2" id="KW-1185">Reference proteome</keyword>
<dbReference type="SUPFAM" id="SSF52047">
    <property type="entry name" value="RNI-like"/>
    <property type="match status" value="1"/>
</dbReference>
<dbReference type="GO" id="GO:0031146">
    <property type="term" value="P:SCF-dependent proteasomal ubiquitin-dependent protein catabolic process"/>
    <property type="evidence" value="ECO:0007669"/>
    <property type="project" value="TreeGrafter"/>
</dbReference>
<proteinExistence type="predicted"/>
<dbReference type="Pfam" id="PF13855">
    <property type="entry name" value="LRR_8"/>
    <property type="match status" value="1"/>
</dbReference>
<dbReference type="FunFam" id="3.80.10.10:FF:000378">
    <property type="entry name" value="Leucine-rich repeat family protein"/>
    <property type="match status" value="1"/>
</dbReference>
<reference evidence="2" key="1">
    <citation type="journal article" date="2019" name="Plant Biotechnol. J.">
        <title>Genome sequencing of the Australian wild diploid species Gossypium australe highlights disease resistance and delayed gland morphogenesis.</title>
        <authorList>
            <person name="Cai Y."/>
            <person name="Cai X."/>
            <person name="Wang Q."/>
            <person name="Wang P."/>
            <person name="Zhang Y."/>
            <person name="Cai C."/>
            <person name="Xu Y."/>
            <person name="Wang K."/>
            <person name="Zhou Z."/>
            <person name="Wang C."/>
            <person name="Geng S."/>
            <person name="Li B."/>
            <person name="Dong Q."/>
            <person name="Hou Y."/>
            <person name="Wang H."/>
            <person name="Ai P."/>
            <person name="Liu Z."/>
            <person name="Yi F."/>
            <person name="Sun M."/>
            <person name="An G."/>
            <person name="Cheng J."/>
            <person name="Zhang Y."/>
            <person name="Shi Q."/>
            <person name="Xie Y."/>
            <person name="Shi X."/>
            <person name="Chang Y."/>
            <person name="Huang F."/>
            <person name="Chen Y."/>
            <person name="Hong S."/>
            <person name="Mi L."/>
            <person name="Sun Q."/>
            <person name="Zhang L."/>
            <person name="Zhou B."/>
            <person name="Peng R."/>
            <person name="Zhang X."/>
            <person name="Liu F."/>
        </authorList>
    </citation>
    <scope>NUCLEOTIDE SEQUENCE [LARGE SCALE GENOMIC DNA]</scope>
    <source>
        <strain evidence="2">cv. PA1801</strain>
    </source>
</reference>
<dbReference type="OrthoDB" id="120976at2759"/>